<evidence type="ECO:0000313" key="7">
    <source>
        <dbReference type="Proteomes" id="UP000069549"/>
    </source>
</evidence>
<dbReference type="Proteomes" id="UP000219860">
    <property type="component" value="Chromosome 9"/>
</dbReference>
<dbReference type="EMBL" id="LT608273">
    <property type="protein sequence ID" value="SCO60228.1"/>
    <property type="molecule type" value="Genomic_DNA"/>
</dbReference>
<feature type="transmembrane region" description="Helical" evidence="1">
    <location>
        <begin position="6"/>
        <end position="22"/>
    </location>
</feature>
<dbReference type="Proteomes" id="UP000219974">
    <property type="component" value="Chromosome 9"/>
</dbReference>
<dbReference type="Proteomes" id="UP000516480">
    <property type="component" value="Chromosome 9"/>
</dbReference>
<evidence type="ECO:0000313" key="6">
    <source>
        <dbReference type="EMBL" id="SCO61864.1"/>
    </source>
</evidence>
<gene>
    <name evidence="2" type="ORF">PBK173_000196900</name>
    <name evidence="4" type="ORF">PBNK65E_000188700</name>
    <name evidence="3" type="ORF">PBNK65NY_000187800</name>
    <name evidence="6" type="ORF">PBSP11A_000187700</name>
    <name evidence="5" type="ORF">PBSP11RLL_000187700</name>
</gene>
<dbReference type="Proteomes" id="UP000069549">
    <property type="component" value="Chromosome 9"/>
</dbReference>
<evidence type="ECO:0000313" key="2">
    <source>
        <dbReference type="EMBL" id="CXI42083.1"/>
    </source>
</evidence>
<evidence type="ECO:0000256" key="1">
    <source>
        <dbReference type="SAM" id="Phobius"/>
    </source>
</evidence>
<dbReference type="EMBL" id="LT614635">
    <property type="protein sequence ID" value="SCN25239.1"/>
    <property type="molecule type" value="Genomic_DNA"/>
</dbReference>
<dbReference type="EMBL" id="LT160029">
    <property type="protein sequence ID" value="CXI42083.1"/>
    <property type="molecule type" value="Genomic_DNA"/>
</dbReference>
<evidence type="ECO:0000313" key="3">
    <source>
        <dbReference type="EMBL" id="SCM22037.1"/>
    </source>
</evidence>
<dbReference type="VEuPathDB" id="PlasmoDB:PBANKA_0916500"/>
<evidence type="ECO:0000313" key="9">
    <source>
        <dbReference type="Proteomes" id="UP000219974"/>
    </source>
</evidence>
<dbReference type="EMBL" id="LT608145">
    <property type="protein sequence ID" value="SCM22037.1"/>
    <property type="molecule type" value="Genomic_DNA"/>
</dbReference>
<dbReference type="Proteomes" id="UP000220214">
    <property type="component" value="Chromosome 9"/>
</dbReference>
<keyword evidence="1" id="KW-1133">Transmembrane helix</keyword>
<keyword evidence="1" id="KW-0812">Transmembrane</keyword>
<feature type="transmembrane region" description="Helical" evidence="1">
    <location>
        <begin position="609"/>
        <end position="635"/>
    </location>
</feature>
<keyword evidence="1" id="KW-0472">Membrane</keyword>
<accession>A0A0Y9WLA7</accession>
<evidence type="ECO:0000313" key="10">
    <source>
        <dbReference type="Proteomes" id="UP000220214"/>
    </source>
</evidence>
<dbReference type="OMA" id="RHFKYHY"/>
<dbReference type="OrthoDB" id="377340at2759"/>
<reference evidence="2 7" key="1">
    <citation type="submission" date="2016-02" db="EMBL/GenBank/DDBJ databases">
        <authorList>
            <consortium name="Pathogen Informatics"/>
        </authorList>
    </citation>
    <scope>NUCLEOTIDE SEQUENCE [LARGE SCALE GENOMIC DNA]</scope>
    <source>
        <strain evidence="2 7">K173</strain>
        <strain evidence="3 11">NK65 ny</strain>
        <strain evidence="4 10">NK65e</strain>
        <strain evidence="6 8">SP11 Antwerpcl1</strain>
        <strain evidence="5 9">SP11 RLL</strain>
    </source>
</reference>
<organism evidence="2 7">
    <name type="scientific">Plasmodium berghei</name>
    <dbReference type="NCBI Taxonomy" id="5821"/>
    <lineage>
        <taxon>Eukaryota</taxon>
        <taxon>Sar</taxon>
        <taxon>Alveolata</taxon>
        <taxon>Apicomplexa</taxon>
        <taxon>Aconoidasida</taxon>
        <taxon>Haemosporida</taxon>
        <taxon>Plasmodiidae</taxon>
        <taxon>Plasmodium</taxon>
        <taxon>Plasmodium (Vinckeia)</taxon>
    </lineage>
</organism>
<evidence type="ECO:0000313" key="8">
    <source>
        <dbReference type="Proteomes" id="UP000219860"/>
    </source>
</evidence>
<feature type="transmembrane region" description="Helical" evidence="1">
    <location>
        <begin position="189"/>
        <end position="207"/>
    </location>
</feature>
<evidence type="ECO:0000313" key="4">
    <source>
        <dbReference type="EMBL" id="SCN25239.1"/>
    </source>
</evidence>
<sequence>MSIFYVMYIIIILFFMNGYICSMKNYSSKKNFFTTNFYSNKFTKIFHKDDYHFFRLVFLKILVSSRFLTKHVTIDVIVKKLENMIFGINQKNNDAYSNIYEEIKNISLIEYRQIYEKNELDIKIANEIEKEVAKEIAYNNELQNEKNKDKQKKTNPQINKTYRNKRDMLSFIPFSKIEKFYYHNNNPSIHIFLEILYISIISSYTPLDDIKRKKMILMIYENTINQWLVINFIRKIMKHKLSINTGSILLYITLNKKNDAKVSKEDIDNIQIDLVNIFKNFFYDMLPQEIGHKDLAYIFNRFTKCYVPELKVLGYRTMDENKLDIPMDNILVGASTNNENNEIQINSGKRQDKKNDEDFHTKFFEKKENQNMIIIQILISTPHKKEDLIEDEIYDYSFTVEHVYNILMDNIINQLQFSLTYKVGTFYMAKYIFGDSENPILNDEETKNEEISMHIFLKLKFSINFTFKNIKKYILANIKNISNLYSIHIYGACVKNKITEIIDIVGQFGEGIDSNLIDNAIINMETSEIAVHIKVYSESNSTMNDINHNDPLNINHNKNDKKKLTFANAEEVNALLNKSNYFNIIYYIIDRTKGKPKLIDCATCRYYKYHYSILFIAGIIPSLIILLTFYIICYCKIKKCKNSKNICSNKLAYIYPKLFYVKTASNKYKRLSKTHIEIMLLRQNNNNNNNIHKTTSHKQIIKTKKKMVKTPIILAHNN</sequence>
<proteinExistence type="predicted"/>
<name>A0A0Y9WLA7_PLABE</name>
<evidence type="ECO:0000313" key="11">
    <source>
        <dbReference type="Proteomes" id="UP000516480"/>
    </source>
</evidence>
<protein>
    <submittedName>
        <fullName evidence="2">Uncharacterized protein</fullName>
    </submittedName>
</protein>
<dbReference type="AlphaFoldDB" id="A0A0Y9WLA7"/>
<dbReference type="EMBL" id="LT608257">
    <property type="protein sequence ID" value="SCO61864.1"/>
    <property type="molecule type" value="Genomic_DNA"/>
</dbReference>
<evidence type="ECO:0000313" key="5">
    <source>
        <dbReference type="EMBL" id="SCO60228.1"/>
    </source>
</evidence>